<comment type="similarity">
    <text evidence="2 9">Belongs to the cytochrome P450 family.</text>
</comment>
<keyword evidence="3 8" id="KW-0349">Heme</keyword>
<dbReference type="AlphaFoldDB" id="A0A9P0PNU2"/>
<dbReference type="InterPro" id="IPR050182">
    <property type="entry name" value="Cytochrome_P450_fam2"/>
</dbReference>
<dbReference type="GO" id="GO:0006805">
    <property type="term" value="P:xenobiotic metabolic process"/>
    <property type="evidence" value="ECO:0007669"/>
    <property type="project" value="TreeGrafter"/>
</dbReference>
<evidence type="ECO:0000256" key="3">
    <source>
        <dbReference type="ARBA" id="ARBA00022617"/>
    </source>
</evidence>
<evidence type="ECO:0000256" key="7">
    <source>
        <dbReference type="ARBA" id="ARBA00023033"/>
    </source>
</evidence>
<protein>
    <recommendedName>
        <fullName evidence="12">Cytochrome P450</fullName>
    </recommendedName>
</protein>
<name>A0A9P0PNU2_ACAOB</name>
<dbReference type="Pfam" id="PF00067">
    <property type="entry name" value="p450"/>
    <property type="match status" value="1"/>
</dbReference>
<dbReference type="PANTHER" id="PTHR24300">
    <property type="entry name" value="CYTOCHROME P450 508A4-RELATED"/>
    <property type="match status" value="1"/>
</dbReference>
<reference evidence="10" key="1">
    <citation type="submission" date="2022-03" db="EMBL/GenBank/DDBJ databases">
        <authorList>
            <person name="Sayadi A."/>
        </authorList>
    </citation>
    <scope>NUCLEOTIDE SEQUENCE</scope>
</reference>
<dbReference type="InterPro" id="IPR001128">
    <property type="entry name" value="Cyt_P450"/>
</dbReference>
<dbReference type="PRINTS" id="PR00463">
    <property type="entry name" value="EP450I"/>
</dbReference>
<evidence type="ECO:0008006" key="12">
    <source>
        <dbReference type="Google" id="ProtNLM"/>
    </source>
</evidence>
<keyword evidence="6 8" id="KW-0408">Iron</keyword>
<dbReference type="PRINTS" id="PR00385">
    <property type="entry name" value="P450"/>
</dbReference>
<evidence type="ECO:0000256" key="4">
    <source>
        <dbReference type="ARBA" id="ARBA00022723"/>
    </source>
</evidence>
<dbReference type="InterPro" id="IPR002401">
    <property type="entry name" value="Cyt_P450_E_grp-I"/>
</dbReference>
<comment type="caution">
    <text evidence="10">The sequence shown here is derived from an EMBL/GenBank/DDBJ whole genome shotgun (WGS) entry which is preliminary data.</text>
</comment>
<evidence type="ECO:0000313" key="11">
    <source>
        <dbReference type="Proteomes" id="UP001152888"/>
    </source>
</evidence>
<comment type="cofactor">
    <cofactor evidence="1 8">
        <name>heme</name>
        <dbReference type="ChEBI" id="CHEBI:30413"/>
    </cofactor>
</comment>
<dbReference type="OrthoDB" id="1055148at2759"/>
<accession>A0A9P0PNU2</accession>
<dbReference type="Proteomes" id="UP001152888">
    <property type="component" value="Unassembled WGS sequence"/>
</dbReference>
<dbReference type="InterPro" id="IPR017972">
    <property type="entry name" value="Cyt_P450_CS"/>
</dbReference>
<dbReference type="PROSITE" id="PS00086">
    <property type="entry name" value="CYTOCHROME_P450"/>
    <property type="match status" value="1"/>
</dbReference>
<proteinExistence type="inferred from homology"/>
<dbReference type="GO" id="GO:0020037">
    <property type="term" value="F:heme binding"/>
    <property type="evidence" value="ECO:0007669"/>
    <property type="project" value="InterPro"/>
</dbReference>
<keyword evidence="7 9" id="KW-0503">Monooxygenase</keyword>
<keyword evidence="11" id="KW-1185">Reference proteome</keyword>
<feature type="binding site" description="axial binding residue" evidence="8">
    <location>
        <position position="173"/>
    </location>
    <ligand>
        <name>heme</name>
        <dbReference type="ChEBI" id="CHEBI:30413"/>
    </ligand>
    <ligandPart>
        <name>Fe</name>
        <dbReference type="ChEBI" id="CHEBI:18248"/>
    </ligandPart>
</feature>
<keyword evidence="4 8" id="KW-0479">Metal-binding</keyword>
<dbReference type="GO" id="GO:0006082">
    <property type="term" value="P:organic acid metabolic process"/>
    <property type="evidence" value="ECO:0007669"/>
    <property type="project" value="TreeGrafter"/>
</dbReference>
<evidence type="ECO:0000256" key="2">
    <source>
        <dbReference type="ARBA" id="ARBA00010617"/>
    </source>
</evidence>
<evidence type="ECO:0000256" key="5">
    <source>
        <dbReference type="ARBA" id="ARBA00023002"/>
    </source>
</evidence>
<keyword evidence="5 9" id="KW-0560">Oxidoreductase</keyword>
<dbReference type="Gene3D" id="1.10.630.10">
    <property type="entry name" value="Cytochrome P450"/>
    <property type="match status" value="1"/>
</dbReference>
<dbReference type="GO" id="GO:0008395">
    <property type="term" value="F:steroid hydroxylase activity"/>
    <property type="evidence" value="ECO:0007669"/>
    <property type="project" value="TreeGrafter"/>
</dbReference>
<evidence type="ECO:0000313" key="10">
    <source>
        <dbReference type="EMBL" id="CAH1992972.1"/>
    </source>
</evidence>
<evidence type="ECO:0000256" key="9">
    <source>
        <dbReference type="RuleBase" id="RU000461"/>
    </source>
</evidence>
<dbReference type="GO" id="GO:0005737">
    <property type="term" value="C:cytoplasm"/>
    <property type="evidence" value="ECO:0007669"/>
    <property type="project" value="TreeGrafter"/>
</dbReference>
<sequence>MDIYLNVIKSAEKEFVHESFSEEQLVALSMDMFMAGSETTSNTLSFCFLYLILYPEVQKKAQDEIDAVVGKIRVPSLDDRPKLPYVECIVLESLRMFSGRAFTVPHRSLKDTYLNGYLIPKDVTVIANLYGCMLEEDCGFEEPHIFRPERFIRDGKISVPENLIPFGFGKHRCLGETLARANVFLFIAAMLQKFTFCAVPQFPATLEWLDGVTPRTKPFRAVIKRR</sequence>
<gene>
    <name evidence="10" type="ORF">ACAOBT_LOCUS21207</name>
</gene>
<dbReference type="PANTHER" id="PTHR24300:SF376">
    <property type="entry name" value="CYTOCHROME P450 15A1"/>
    <property type="match status" value="1"/>
</dbReference>
<dbReference type="GO" id="GO:0016712">
    <property type="term" value="F:oxidoreductase activity, acting on paired donors, with incorporation or reduction of molecular oxygen, reduced flavin or flavoprotein as one donor, and incorporation of one atom of oxygen"/>
    <property type="evidence" value="ECO:0007669"/>
    <property type="project" value="TreeGrafter"/>
</dbReference>
<evidence type="ECO:0000256" key="6">
    <source>
        <dbReference type="ARBA" id="ARBA00023004"/>
    </source>
</evidence>
<evidence type="ECO:0000256" key="8">
    <source>
        <dbReference type="PIRSR" id="PIRSR602401-1"/>
    </source>
</evidence>
<organism evidence="10 11">
    <name type="scientific">Acanthoscelides obtectus</name>
    <name type="common">Bean weevil</name>
    <name type="synonym">Bruchus obtectus</name>
    <dbReference type="NCBI Taxonomy" id="200917"/>
    <lineage>
        <taxon>Eukaryota</taxon>
        <taxon>Metazoa</taxon>
        <taxon>Ecdysozoa</taxon>
        <taxon>Arthropoda</taxon>
        <taxon>Hexapoda</taxon>
        <taxon>Insecta</taxon>
        <taxon>Pterygota</taxon>
        <taxon>Neoptera</taxon>
        <taxon>Endopterygota</taxon>
        <taxon>Coleoptera</taxon>
        <taxon>Polyphaga</taxon>
        <taxon>Cucujiformia</taxon>
        <taxon>Chrysomeloidea</taxon>
        <taxon>Chrysomelidae</taxon>
        <taxon>Bruchinae</taxon>
        <taxon>Bruchini</taxon>
        <taxon>Acanthoscelides</taxon>
    </lineage>
</organism>
<dbReference type="InterPro" id="IPR036396">
    <property type="entry name" value="Cyt_P450_sf"/>
</dbReference>
<evidence type="ECO:0000256" key="1">
    <source>
        <dbReference type="ARBA" id="ARBA00001971"/>
    </source>
</evidence>
<dbReference type="GO" id="GO:0005506">
    <property type="term" value="F:iron ion binding"/>
    <property type="evidence" value="ECO:0007669"/>
    <property type="project" value="InterPro"/>
</dbReference>
<dbReference type="EMBL" id="CAKOFQ010007161">
    <property type="protein sequence ID" value="CAH1992972.1"/>
    <property type="molecule type" value="Genomic_DNA"/>
</dbReference>
<dbReference type="SUPFAM" id="SSF48264">
    <property type="entry name" value="Cytochrome P450"/>
    <property type="match status" value="1"/>
</dbReference>